<reference evidence="3" key="2">
    <citation type="submission" date="2021-09" db="EMBL/GenBank/DDBJ databases">
        <authorList>
            <person name="Gilroy R."/>
        </authorList>
    </citation>
    <scope>NUCLEOTIDE SEQUENCE</scope>
    <source>
        <strain evidence="3">1647</strain>
    </source>
</reference>
<dbReference type="AlphaFoldDB" id="A0A921GLZ4"/>
<name>A0A921GLZ4_9MICO</name>
<proteinExistence type="predicted"/>
<feature type="compositionally biased region" description="Low complexity" evidence="1">
    <location>
        <begin position="14"/>
        <end position="35"/>
    </location>
</feature>
<gene>
    <name evidence="3" type="ORF">K8W24_01915</name>
</gene>
<keyword evidence="2" id="KW-0472">Membrane</keyword>
<evidence type="ECO:0000313" key="3">
    <source>
        <dbReference type="EMBL" id="HJF48544.1"/>
    </source>
</evidence>
<feature type="transmembrane region" description="Helical" evidence="2">
    <location>
        <begin position="44"/>
        <end position="71"/>
    </location>
</feature>
<keyword evidence="2" id="KW-0812">Transmembrane</keyword>
<comment type="caution">
    <text evidence="3">The sequence shown here is derived from an EMBL/GenBank/DDBJ whole genome shotgun (WGS) entry which is preliminary data.</text>
</comment>
<feature type="non-terminal residue" evidence="3">
    <location>
        <position position="74"/>
    </location>
</feature>
<accession>A0A921GLZ4</accession>
<dbReference type="EMBL" id="DYWO01000056">
    <property type="protein sequence ID" value="HJF48544.1"/>
    <property type="molecule type" value="Genomic_DNA"/>
</dbReference>
<evidence type="ECO:0000256" key="2">
    <source>
        <dbReference type="SAM" id="Phobius"/>
    </source>
</evidence>
<keyword evidence="2" id="KW-1133">Transmembrane helix</keyword>
<evidence type="ECO:0000256" key="1">
    <source>
        <dbReference type="SAM" id="MobiDB-lite"/>
    </source>
</evidence>
<sequence>MTTHRPVGPATPQETVASPAPETPPETAAPLEPETPSWRSLRGWVIAALQTLLCLGLGCLMFLVVLGELLFEFD</sequence>
<feature type="region of interest" description="Disordered" evidence="1">
    <location>
        <begin position="1"/>
        <end position="35"/>
    </location>
</feature>
<organism evidence="3 4">
    <name type="scientific">Brachybacterium paraconglomeratum</name>
    <dbReference type="NCBI Taxonomy" id="173362"/>
    <lineage>
        <taxon>Bacteria</taxon>
        <taxon>Bacillati</taxon>
        <taxon>Actinomycetota</taxon>
        <taxon>Actinomycetes</taxon>
        <taxon>Micrococcales</taxon>
        <taxon>Dermabacteraceae</taxon>
        <taxon>Brachybacterium</taxon>
    </lineage>
</organism>
<dbReference type="Proteomes" id="UP000775129">
    <property type="component" value="Unassembled WGS sequence"/>
</dbReference>
<protein>
    <submittedName>
        <fullName evidence="3">Uncharacterized protein</fullName>
    </submittedName>
</protein>
<evidence type="ECO:0000313" key="4">
    <source>
        <dbReference type="Proteomes" id="UP000775129"/>
    </source>
</evidence>
<reference evidence="3" key="1">
    <citation type="journal article" date="2021" name="PeerJ">
        <title>Extensive microbial diversity within the chicken gut microbiome revealed by metagenomics and culture.</title>
        <authorList>
            <person name="Gilroy R."/>
            <person name="Ravi A."/>
            <person name="Getino M."/>
            <person name="Pursley I."/>
            <person name="Horton D.L."/>
            <person name="Alikhan N.F."/>
            <person name="Baker D."/>
            <person name="Gharbi K."/>
            <person name="Hall N."/>
            <person name="Watson M."/>
            <person name="Adriaenssens E.M."/>
            <person name="Foster-Nyarko E."/>
            <person name="Jarju S."/>
            <person name="Secka A."/>
            <person name="Antonio M."/>
            <person name="Oren A."/>
            <person name="Chaudhuri R.R."/>
            <person name="La Ragione R."/>
            <person name="Hildebrand F."/>
            <person name="Pallen M.J."/>
        </authorList>
    </citation>
    <scope>NUCLEOTIDE SEQUENCE</scope>
    <source>
        <strain evidence="3">1647</strain>
    </source>
</reference>